<gene>
    <name evidence="5" type="ORF">M3P19_12880</name>
</gene>
<dbReference type="EMBL" id="JAMFMA010000003">
    <property type="protein sequence ID" value="MCL6274908.1"/>
    <property type="molecule type" value="Genomic_DNA"/>
</dbReference>
<evidence type="ECO:0000256" key="3">
    <source>
        <dbReference type="ARBA" id="ARBA00023163"/>
    </source>
</evidence>
<dbReference type="Gene3D" id="2.60.120.10">
    <property type="entry name" value="Jelly Rolls"/>
    <property type="match status" value="1"/>
</dbReference>
<dbReference type="PANTHER" id="PTHR43280:SF27">
    <property type="entry name" value="TRANSCRIPTIONAL REGULATOR MTLR"/>
    <property type="match status" value="1"/>
</dbReference>
<keyword evidence="6" id="KW-1185">Reference proteome</keyword>
<dbReference type="InterPro" id="IPR009057">
    <property type="entry name" value="Homeodomain-like_sf"/>
</dbReference>
<dbReference type="Proteomes" id="UP001203607">
    <property type="component" value="Unassembled WGS sequence"/>
</dbReference>
<organism evidence="5 6">
    <name type="scientific">Flagellimonas spongiicola</name>
    <dbReference type="NCBI Taxonomy" id="2942208"/>
    <lineage>
        <taxon>Bacteria</taxon>
        <taxon>Pseudomonadati</taxon>
        <taxon>Bacteroidota</taxon>
        <taxon>Flavobacteriia</taxon>
        <taxon>Flavobacteriales</taxon>
        <taxon>Flavobacteriaceae</taxon>
        <taxon>Flagellimonas</taxon>
    </lineage>
</organism>
<comment type="caution">
    <text evidence="5">The sequence shown here is derived from an EMBL/GenBank/DDBJ whole genome shotgun (WGS) entry which is preliminary data.</text>
</comment>
<keyword evidence="3" id="KW-0804">Transcription</keyword>
<proteinExistence type="predicted"/>
<accession>A0ABT0PU38</accession>
<keyword evidence="1" id="KW-0805">Transcription regulation</keyword>
<reference evidence="5 6" key="1">
    <citation type="submission" date="2022-05" db="EMBL/GenBank/DDBJ databases">
        <authorList>
            <person name="Park J.-S."/>
        </authorList>
    </citation>
    <scope>NUCLEOTIDE SEQUENCE [LARGE SCALE GENOMIC DNA]</scope>
    <source>
        <strain evidence="5 6">2012CJ35-5</strain>
    </source>
</reference>
<dbReference type="InterPro" id="IPR011051">
    <property type="entry name" value="RmlC_Cupin_sf"/>
</dbReference>
<dbReference type="SUPFAM" id="SSF51182">
    <property type="entry name" value="RmlC-like cupins"/>
    <property type="match status" value="1"/>
</dbReference>
<dbReference type="PROSITE" id="PS01124">
    <property type="entry name" value="HTH_ARAC_FAMILY_2"/>
    <property type="match status" value="1"/>
</dbReference>
<dbReference type="PANTHER" id="PTHR43280">
    <property type="entry name" value="ARAC-FAMILY TRANSCRIPTIONAL REGULATOR"/>
    <property type="match status" value="1"/>
</dbReference>
<protein>
    <submittedName>
        <fullName evidence="5">AraC family transcriptional regulator</fullName>
    </submittedName>
</protein>
<dbReference type="InterPro" id="IPR018062">
    <property type="entry name" value="HTH_AraC-typ_CS"/>
</dbReference>
<keyword evidence="2" id="KW-0238">DNA-binding</keyword>
<dbReference type="RefSeq" id="WP_249658095.1">
    <property type="nucleotide sequence ID" value="NZ_JAMFMA010000003.1"/>
</dbReference>
<dbReference type="SMART" id="SM00342">
    <property type="entry name" value="HTH_ARAC"/>
    <property type="match status" value="1"/>
</dbReference>
<evidence type="ECO:0000259" key="4">
    <source>
        <dbReference type="PROSITE" id="PS01124"/>
    </source>
</evidence>
<dbReference type="CDD" id="cd06976">
    <property type="entry name" value="cupin_MtlR-like_N"/>
    <property type="match status" value="1"/>
</dbReference>
<evidence type="ECO:0000313" key="6">
    <source>
        <dbReference type="Proteomes" id="UP001203607"/>
    </source>
</evidence>
<dbReference type="Gene3D" id="1.10.10.60">
    <property type="entry name" value="Homeodomain-like"/>
    <property type="match status" value="2"/>
</dbReference>
<dbReference type="SUPFAM" id="SSF46689">
    <property type="entry name" value="Homeodomain-like"/>
    <property type="match status" value="2"/>
</dbReference>
<dbReference type="InterPro" id="IPR018060">
    <property type="entry name" value="HTH_AraC"/>
</dbReference>
<name>A0ABT0PU38_9FLAO</name>
<dbReference type="InterPro" id="IPR014710">
    <property type="entry name" value="RmlC-like_jellyroll"/>
</dbReference>
<evidence type="ECO:0000256" key="1">
    <source>
        <dbReference type="ARBA" id="ARBA00023015"/>
    </source>
</evidence>
<evidence type="ECO:0000256" key="2">
    <source>
        <dbReference type="ARBA" id="ARBA00023125"/>
    </source>
</evidence>
<feature type="domain" description="HTH araC/xylS-type" evidence="4">
    <location>
        <begin position="188"/>
        <end position="286"/>
    </location>
</feature>
<sequence length="296" mass="34192">MKPQLVDRTNRLNRTLSEKLHSFPYFFKVWHYHPEIELVLIKKSSGVIFLGNDMERFEPGDVFLFGSNVPHMLLNDQRYFKEGSKLKAESLVIHFDKALMESDILKLPEASELGSFFEDAKGAIKFDSSLKSVVEKRITAMFKMGNFEKIIAMLQLLMVLGKDKGYSVINAAEGTANSNQTDTNHNMDQVYDYIYCNFKENIELDKLADIACMNKSSFCRYFKKMNSKTISRFVNELRVGYACQLLQENQYSISMICYESGFNNISNFNRQFRNIMNISPSDYIKKFNQGKSSLSD</sequence>
<evidence type="ECO:0000313" key="5">
    <source>
        <dbReference type="EMBL" id="MCL6274908.1"/>
    </source>
</evidence>
<dbReference type="PROSITE" id="PS00041">
    <property type="entry name" value="HTH_ARAC_FAMILY_1"/>
    <property type="match status" value="1"/>
</dbReference>
<dbReference type="Pfam" id="PF12833">
    <property type="entry name" value="HTH_18"/>
    <property type="match status" value="1"/>
</dbReference>